<proteinExistence type="predicted"/>
<keyword evidence="3" id="KW-1185">Reference proteome</keyword>
<gene>
    <name evidence="2" type="ORF">IOQ59_04385</name>
</gene>
<feature type="compositionally biased region" description="Polar residues" evidence="1">
    <location>
        <begin position="1"/>
        <end position="18"/>
    </location>
</feature>
<organism evidence="2 3">
    <name type="scientific">Pontibacterium sinense</name>
    <dbReference type="NCBI Taxonomy" id="2781979"/>
    <lineage>
        <taxon>Bacteria</taxon>
        <taxon>Pseudomonadati</taxon>
        <taxon>Pseudomonadota</taxon>
        <taxon>Gammaproteobacteria</taxon>
        <taxon>Oceanospirillales</taxon>
        <taxon>Oceanospirillaceae</taxon>
        <taxon>Pontibacterium</taxon>
    </lineage>
</organism>
<dbReference type="RefSeq" id="WP_193952043.1">
    <property type="nucleotide sequence ID" value="NZ_JADEYS010000003.1"/>
</dbReference>
<accession>A0A8J7FSH6</accession>
<comment type="caution">
    <text evidence="2">The sequence shown here is derived from an EMBL/GenBank/DDBJ whole genome shotgun (WGS) entry which is preliminary data.</text>
</comment>
<name>A0A8J7FSH6_9GAMM</name>
<dbReference type="EMBL" id="JADEYS010000003">
    <property type="protein sequence ID" value="MBE9396495.1"/>
    <property type="molecule type" value="Genomic_DNA"/>
</dbReference>
<feature type="region of interest" description="Disordered" evidence="1">
    <location>
        <begin position="1"/>
        <end position="82"/>
    </location>
</feature>
<evidence type="ECO:0000313" key="2">
    <source>
        <dbReference type="EMBL" id="MBE9396495.1"/>
    </source>
</evidence>
<dbReference type="Proteomes" id="UP000640333">
    <property type="component" value="Unassembled WGS sequence"/>
</dbReference>
<protein>
    <submittedName>
        <fullName evidence="2">Uncharacterized protein</fullName>
    </submittedName>
</protein>
<reference evidence="2" key="1">
    <citation type="submission" date="2020-10" db="EMBL/GenBank/DDBJ databases">
        <title>Bacterium isolated from coastal waters sediment.</title>
        <authorList>
            <person name="Chen R.-J."/>
            <person name="Lu D.-C."/>
            <person name="Zhu K.-L."/>
            <person name="Du Z.-J."/>
        </authorList>
    </citation>
    <scope>NUCLEOTIDE SEQUENCE</scope>
    <source>
        <strain evidence="2">N1Y112</strain>
    </source>
</reference>
<feature type="compositionally biased region" description="Basic and acidic residues" evidence="1">
    <location>
        <begin position="30"/>
        <end position="42"/>
    </location>
</feature>
<sequence length="82" mass="8360">MNVTNALQSGVIGQNRTMDNVAKASGDLHGSGKSDHAEEATGREPASVSAVKDTTVQEAEAATTKVVTPTSETVGGNINIHV</sequence>
<dbReference type="AlphaFoldDB" id="A0A8J7FSH6"/>
<evidence type="ECO:0000313" key="3">
    <source>
        <dbReference type="Proteomes" id="UP000640333"/>
    </source>
</evidence>
<feature type="compositionally biased region" description="Polar residues" evidence="1">
    <location>
        <begin position="65"/>
        <end position="76"/>
    </location>
</feature>
<evidence type="ECO:0000256" key="1">
    <source>
        <dbReference type="SAM" id="MobiDB-lite"/>
    </source>
</evidence>